<comment type="subcellular location">
    <subcellularLocation>
        <location evidence="1">Membrane</location>
        <topology evidence="1">Multi-pass membrane protein</topology>
    </subcellularLocation>
</comment>
<evidence type="ECO:0000259" key="11">
    <source>
        <dbReference type="SMART" id="SM00756"/>
    </source>
</evidence>
<dbReference type="Gene3D" id="1.20.1440.130">
    <property type="entry name" value="VKOR domain"/>
    <property type="match status" value="1"/>
</dbReference>
<dbReference type="GO" id="GO:0016491">
    <property type="term" value="F:oxidoreductase activity"/>
    <property type="evidence" value="ECO:0007669"/>
    <property type="project" value="UniProtKB-KW"/>
</dbReference>
<evidence type="ECO:0000256" key="6">
    <source>
        <dbReference type="ARBA" id="ARBA00023002"/>
    </source>
</evidence>
<keyword evidence="4" id="KW-0874">Quinone</keyword>
<evidence type="ECO:0000256" key="2">
    <source>
        <dbReference type="ARBA" id="ARBA00006214"/>
    </source>
</evidence>
<dbReference type="EMBL" id="CAGS01000373">
    <property type="protein sequence ID" value="CCF85021.1"/>
    <property type="molecule type" value="Genomic_DNA"/>
</dbReference>
<dbReference type="OrthoDB" id="9783799at2"/>
<evidence type="ECO:0000313" key="13">
    <source>
        <dbReference type="Proteomes" id="UP000004221"/>
    </source>
</evidence>
<accession>I4EK09</accession>
<evidence type="ECO:0000256" key="9">
    <source>
        <dbReference type="ARBA" id="ARBA00023284"/>
    </source>
</evidence>
<name>I4EK09_9BACT</name>
<feature type="domain" description="Vitamin K epoxide reductase" evidence="11">
    <location>
        <begin position="1"/>
        <end position="134"/>
    </location>
</feature>
<gene>
    <name evidence="12" type="ORF">NITHO_4340006</name>
</gene>
<proteinExistence type="inferred from homology"/>
<evidence type="ECO:0000256" key="8">
    <source>
        <dbReference type="ARBA" id="ARBA00023157"/>
    </source>
</evidence>
<dbReference type="SMR" id="I4EK09"/>
<dbReference type="GO" id="GO:0016020">
    <property type="term" value="C:membrane"/>
    <property type="evidence" value="ECO:0007669"/>
    <property type="project" value="UniProtKB-SubCell"/>
</dbReference>
<evidence type="ECO:0000256" key="7">
    <source>
        <dbReference type="ARBA" id="ARBA00023136"/>
    </source>
</evidence>
<feature type="transmembrane region" description="Helical" evidence="10">
    <location>
        <begin position="107"/>
        <end position="129"/>
    </location>
</feature>
<comment type="similarity">
    <text evidence="2">Belongs to the VKOR family.</text>
</comment>
<evidence type="ECO:0000256" key="4">
    <source>
        <dbReference type="ARBA" id="ARBA00022719"/>
    </source>
</evidence>
<keyword evidence="7 10" id="KW-0472">Membrane</keyword>
<dbReference type="PANTHER" id="PTHR34573">
    <property type="entry name" value="VKC DOMAIN-CONTAINING PROTEIN"/>
    <property type="match status" value="1"/>
</dbReference>
<keyword evidence="8" id="KW-1015">Disulfide bond</keyword>
<dbReference type="CDD" id="cd12916">
    <property type="entry name" value="VKOR_1"/>
    <property type="match status" value="1"/>
</dbReference>
<protein>
    <submittedName>
        <fullName evidence="12">Vitamin K epoxide reductase</fullName>
    </submittedName>
</protein>
<evidence type="ECO:0000256" key="1">
    <source>
        <dbReference type="ARBA" id="ARBA00004141"/>
    </source>
</evidence>
<dbReference type="GO" id="GO:0048038">
    <property type="term" value="F:quinone binding"/>
    <property type="evidence" value="ECO:0007669"/>
    <property type="project" value="UniProtKB-KW"/>
</dbReference>
<feature type="transmembrane region" description="Helical" evidence="10">
    <location>
        <begin position="47"/>
        <end position="70"/>
    </location>
</feature>
<keyword evidence="3 10" id="KW-0812">Transmembrane</keyword>
<dbReference type="Proteomes" id="UP000004221">
    <property type="component" value="Unassembled WGS sequence"/>
</dbReference>
<sequence>MVNWRSISMLLAIIGVGVATYLTIIHYDRGILVCGLGDCQTVQNSKYAEIGGIPIALLGLGMYLSVIGLGVLRRLRPERLPLLTQTAFTLVLAGAFYAAYLTYLEVAVIHAICEWCVSSALLTVGILLAEGIGMWRLSEEPIEEYSAAD</sequence>
<evidence type="ECO:0000256" key="10">
    <source>
        <dbReference type="SAM" id="Phobius"/>
    </source>
</evidence>
<keyword evidence="5 10" id="KW-1133">Transmembrane helix</keyword>
<dbReference type="RefSeq" id="WP_008479632.1">
    <property type="nucleotide sequence ID" value="NZ_CAGS01000373.1"/>
</dbReference>
<dbReference type="InterPro" id="IPR044698">
    <property type="entry name" value="VKOR/LTO1"/>
</dbReference>
<dbReference type="SMART" id="SM00756">
    <property type="entry name" value="VKc"/>
    <property type="match status" value="1"/>
</dbReference>
<dbReference type="Pfam" id="PF07884">
    <property type="entry name" value="VKOR"/>
    <property type="match status" value="1"/>
</dbReference>
<evidence type="ECO:0000256" key="5">
    <source>
        <dbReference type="ARBA" id="ARBA00022989"/>
    </source>
</evidence>
<organism evidence="12 13">
    <name type="scientific">Nitrolancea hollandica Lb</name>
    <dbReference type="NCBI Taxonomy" id="1129897"/>
    <lineage>
        <taxon>Bacteria</taxon>
        <taxon>Pseudomonadati</taxon>
        <taxon>Thermomicrobiota</taxon>
        <taxon>Thermomicrobia</taxon>
        <taxon>Sphaerobacterales</taxon>
        <taxon>Sphaerobacterineae</taxon>
        <taxon>Sphaerobacteraceae</taxon>
        <taxon>Nitrolancea</taxon>
    </lineage>
</organism>
<feature type="transmembrane region" description="Helical" evidence="10">
    <location>
        <begin position="82"/>
        <end position="101"/>
    </location>
</feature>
<dbReference type="InterPro" id="IPR012932">
    <property type="entry name" value="VKOR"/>
</dbReference>
<reference evidence="12 13" key="1">
    <citation type="journal article" date="2012" name="ISME J.">
        <title>Nitrification expanded: discovery, physiology and genomics of a nitrite-oxidizing bacterium from the phylum Chloroflexi.</title>
        <authorList>
            <person name="Sorokin D.Y."/>
            <person name="Lucker S."/>
            <person name="Vejmelkova D."/>
            <person name="Kostrikina N.A."/>
            <person name="Kleerebezem R."/>
            <person name="Rijpstra W.I."/>
            <person name="Damste J.S."/>
            <person name="Le Paslier D."/>
            <person name="Muyzer G."/>
            <person name="Wagner M."/>
            <person name="van Loosdrecht M.C."/>
            <person name="Daims H."/>
        </authorList>
    </citation>
    <scope>NUCLEOTIDE SEQUENCE [LARGE SCALE GENOMIC DNA]</scope>
    <source>
        <strain evidence="13">none</strain>
    </source>
</reference>
<keyword evidence="9" id="KW-0676">Redox-active center</keyword>
<dbReference type="PANTHER" id="PTHR34573:SF1">
    <property type="entry name" value="VITAMIN K EPOXIDE REDUCTASE DOMAIN-CONTAINING PROTEIN"/>
    <property type="match status" value="1"/>
</dbReference>
<keyword evidence="13" id="KW-1185">Reference proteome</keyword>
<keyword evidence="6" id="KW-0560">Oxidoreductase</keyword>
<evidence type="ECO:0000313" key="12">
    <source>
        <dbReference type="EMBL" id="CCF85021.1"/>
    </source>
</evidence>
<dbReference type="InterPro" id="IPR038354">
    <property type="entry name" value="VKOR_sf"/>
</dbReference>
<dbReference type="AlphaFoldDB" id="I4EK09"/>
<comment type="caution">
    <text evidence="12">The sequence shown here is derived from an EMBL/GenBank/DDBJ whole genome shotgun (WGS) entry which is preliminary data.</text>
</comment>
<feature type="transmembrane region" description="Helical" evidence="10">
    <location>
        <begin position="7"/>
        <end position="27"/>
    </location>
</feature>
<evidence type="ECO:0000256" key="3">
    <source>
        <dbReference type="ARBA" id="ARBA00022692"/>
    </source>
</evidence>